<keyword evidence="1" id="KW-0597">Phosphoprotein</keyword>
<dbReference type="PROSITE" id="PS50113">
    <property type="entry name" value="PAC"/>
    <property type="match status" value="1"/>
</dbReference>
<evidence type="ECO:0000259" key="5">
    <source>
        <dbReference type="PROSITE" id="PS50883"/>
    </source>
</evidence>
<dbReference type="Pfam" id="PF00563">
    <property type="entry name" value="EAL"/>
    <property type="match status" value="1"/>
</dbReference>
<dbReference type="SUPFAM" id="SSF52172">
    <property type="entry name" value="CheY-like"/>
    <property type="match status" value="1"/>
</dbReference>
<evidence type="ECO:0000259" key="4">
    <source>
        <dbReference type="PROSITE" id="PS50113"/>
    </source>
</evidence>
<dbReference type="Gene3D" id="3.40.50.2300">
    <property type="match status" value="1"/>
</dbReference>
<dbReference type="SMART" id="SM00448">
    <property type="entry name" value="REC"/>
    <property type="match status" value="1"/>
</dbReference>
<dbReference type="Pfam" id="PF08447">
    <property type="entry name" value="PAS_3"/>
    <property type="match status" value="1"/>
</dbReference>
<dbReference type="eggNOG" id="COG3829">
    <property type="taxonomic scope" value="Bacteria"/>
</dbReference>
<dbReference type="SMART" id="SM00091">
    <property type="entry name" value="PAS"/>
    <property type="match status" value="1"/>
</dbReference>
<dbReference type="OrthoDB" id="9790732at2"/>
<organism evidence="6 7">
    <name type="scientific">Nautilia profundicola (strain ATCC BAA-1463 / DSM 18972 / AmH)</name>
    <dbReference type="NCBI Taxonomy" id="598659"/>
    <lineage>
        <taxon>Bacteria</taxon>
        <taxon>Pseudomonadati</taxon>
        <taxon>Campylobacterota</taxon>
        <taxon>Epsilonproteobacteria</taxon>
        <taxon>Nautiliales</taxon>
        <taxon>Nautiliaceae</taxon>
        <taxon>Nautilia</taxon>
    </lineage>
</organism>
<dbReference type="PANTHER" id="PTHR33121:SF71">
    <property type="entry name" value="OXYGEN SENSOR PROTEIN DOSP"/>
    <property type="match status" value="1"/>
</dbReference>
<dbReference type="InterPro" id="IPR013655">
    <property type="entry name" value="PAS_fold_3"/>
</dbReference>
<dbReference type="PROSITE" id="PS50112">
    <property type="entry name" value="PAS"/>
    <property type="match status" value="1"/>
</dbReference>
<dbReference type="InterPro" id="IPR001610">
    <property type="entry name" value="PAC"/>
</dbReference>
<dbReference type="CDD" id="cd01948">
    <property type="entry name" value="EAL"/>
    <property type="match status" value="1"/>
</dbReference>
<dbReference type="CDD" id="cd00130">
    <property type="entry name" value="PAS"/>
    <property type="match status" value="1"/>
</dbReference>
<dbReference type="GO" id="GO:0071111">
    <property type="term" value="F:cyclic-guanylate-specific phosphodiesterase activity"/>
    <property type="evidence" value="ECO:0007669"/>
    <property type="project" value="InterPro"/>
</dbReference>
<dbReference type="AlphaFoldDB" id="B9L6B1"/>
<dbReference type="GO" id="GO:0000160">
    <property type="term" value="P:phosphorelay signal transduction system"/>
    <property type="evidence" value="ECO:0007669"/>
    <property type="project" value="InterPro"/>
</dbReference>
<dbReference type="SUPFAM" id="SSF141868">
    <property type="entry name" value="EAL domain-like"/>
    <property type="match status" value="1"/>
</dbReference>
<dbReference type="Gene3D" id="3.30.450.20">
    <property type="entry name" value="PAS domain"/>
    <property type="match status" value="1"/>
</dbReference>
<gene>
    <name evidence="6" type="ordered locus">NAMH_1510</name>
</gene>
<dbReference type="PANTHER" id="PTHR33121">
    <property type="entry name" value="CYCLIC DI-GMP PHOSPHODIESTERASE PDEF"/>
    <property type="match status" value="1"/>
</dbReference>
<sequence length="655" mass="75845">MTNKEILSELKNFNLLFVDDNKLITDLGKSLFSKIFKSILIASNGKEAIEILKKTPVDIVITDINMPEIDGFELASHIKKTHPDTVVIFLSAFFDTDTLLKAIDLDIDGFLLKPFDLDKFFSTMKNVLSHKLELQKQINLLQQYKTIVDESLIVSKTDLVGNITYVNDAFADISGYSQDELIGQPHNIVRHPDMKSEVFEELWNTILNKKTWKGLIKNRKKNGEAYYVESIIKPIFDKYGNIKEFIALRKDITNFINAEKLISDKLQLLKEALLVLVKIDNYHNIKLIYDDETVTELKIKVLKRIKKFLNEYFENIEEYIIQDGMLGFLIEKFKKENLDDIFKNIIKDIINNPIIINDFEYFPLIRISYAYGNIHLFKNAITGFEEIENTEQRIIMANGLCAKKKIETIKNMEILKTIKYALRNNKVISLFQPIIDNKNKKIIKYESLVRIIDKDNNMLSPTYFLDIAKKSGLYSNITIKVLDNTFKIYREKNIPITINLSPNDILIESIRNRIYSLLNKYKPQKGMITFELLEDEIIQFEHTTNEFINKVIDLNAEIAIDDFGSGYSNFTRIIEAKANIIKIDGVLIKDINIDKTKQDIVEAIVSFAKKENKKTVAEYVENEKIFNTINKLGVDYSQGYYFSKPLISQEIKSGL</sequence>
<feature type="domain" description="EAL" evidence="5">
    <location>
        <begin position="411"/>
        <end position="655"/>
    </location>
</feature>
<proteinExistence type="predicted"/>
<dbReference type="STRING" id="598659.NAMH_1510"/>
<dbReference type="PROSITE" id="PS50110">
    <property type="entry name" value="RESPONSE_REGULATORY"/>
    <property type="match status" value="1"/>
</dbReference>
<evidence type="ECO:0000259" key="2">
    <source>
        <dbReference type="PROSITE" id="PS50110"/>
    </source>
</evidence>
<name>B9L6B1_NAUPA</name>
<feature type="domain" description="Response regulatory" evidence="2">
    <location>
        <begin position="14"/>
        <end position="128"/>
    </location>
</feature>
<protein>
    <submittedName>
        <fullName evidence="6">Diguanylate cyclase/phosphodiesterase</fullName>
    </submittedName>
</protein>
<dbReference type="InterPro" id="IPR001633">
    <property type="entry name" value="EAL_dom"/>
</dbReference>
<dbReference type="InterPro" id="IPR050706">
    <property type="entry name" value="Cyclic-di-GMP_PDE-like"/>
</dbReference>
<dbReference type="Pfam" id="PF00072">
    <property type="entry name" value="Response_reg"/>
    <property type="match status" value="1"/>
</dbReference>
<dbReference type="InterPro" id="IPR000014">
    <property type="entry name" value="PAS"/>
</dbReference>
<dbReference type="EMBL" id="CP001279">
    <property type="protein sequence ID" value="ACM92806.1"/>
    <property type="molecule type" value="Genomic_DNA"/>
</dbReference>
<dbReference type="SUPFAM" id="SSF55785">
    <property type="entry name" value="PYP-like sensor domain (PAS domain)"/>
    <property type="match status" value="1"/>
</dbReference>
<dbReference type="Gene3D" id="3.20.20.450">
    <property type="entry name" value="EAL domain"/>
    <property type="match status" value="1"/>
</dbReference>
<feature type="modified residue" description="4-aspartylphosphate" evidence="1">
    <location>
        <position position="63"/>
    </location>
</feature>
<dbReference type="InterPro" id="IPR001789">
    <property type="entry name" value="Sig_transdc_resp-reg_receiver"/>
</dbReference>
<dbReference type="eggNOG" id="COG2200">
    <property type="taxonomic scope" value="Bacteria"/>
</dbReference>
<dbReference type="Proteomes" id="UP000000448">
    <property type="component" value="Chromosome"/>
</dbReference>
<feature type="domain" description="PAS" evidence="3">
    <location>
        <begin position="158"/>
        <end position="209"/>
    </location>
</feature>
<accession>B9L6B1</accession>
<dbReference type="CDD" id="cd17536">
    <property type="entry name" value="REC_YesN-like"/>
    <property type="match status" value="1"/>
</dbReference>
<dbReference type="InterPro" id="IPR000700">
    <property type="entry name" value="PAS-assoc_C"/>
</dbReference>
<dbReference type="HOGENOM" id="CLU_000445_70_50_7"/>
<evidence type="ECO:0000259" key="3">
    <source>
        <dbReference type="PROSITE" id="PS50112"/>
    </source>
</evidence>
<dbReference type="PROSITE" id="PS50883">
    <property type="entry name" value="EAL"/>
    <property type="match status" value="1"/>
</dbReference>
<reference evidence="6 7" key="1">
    <citation type="journal article" date="2009" name="PLoS Genet.">
        <title>Adaptations to submarine hydrothermal environments exemplified by the genome of Nautilia profundicola.</title>
        <authorList>
            <person name="Campbell B.J."/>
            <person name="Smith J.L."/>
            <person name="Hanson T.E."/>
            <person name="Klotz M.G."/>
            <person name="Stein L.Y."/>
            <person name="Lee C.K."/>
            <person name="Wu D."/>
            <person name="Robinson J.M."/>
            <person name="Khouri H.M."/>
            <person name="Eisen J.A."/>
            <person name="Cary S.C."/>
        </authorList>
    </citation>
    <scope>NUCLEOTIDE SEQUENCE [LARGE SCALE GENOMIC DNA]</scope>
    <source>
        <strain evidence="7">ATCC BAA-1463 / DSM 18972 / AmH</strain>
    </source>
</reference>
<evidence type="ECO:0000313" key="6">
    <source>
        <dbReference type="EMBL" id="ACM92806.1"/>
    </source>
</evidence>
<dbReference type="NCBIfam" id="TIGR00229">
    <property type="entry name" value="sensory_box"/>
    <property type="match status" value="1"/>
</dbReference>
<dbReference type="SMART" id="SM00086">
    <property type="entry name" value="PAC"/>
    <property type="match status" value="1"/>
</dbReference>
<evidence type="ECO:0000256" key="1">
    <source>
        <dbReference type="PROSITE-ProRule" id="PRU00169"/>
    </source>
</evidence>
<dbReference type="KEGG" id="nam:NAMH_1510"/>
<dbReference type="eggNOG" id="COG4753">
    <property type="taxonomic scope" value="Bacteria"/>
</dbReference>
<dbReference type="InterPro" id="IPR035919">
    <property type="entry name" value="EAL_sf"/>
</dbReference>
<dbReference type="InterPro" id="IPR035965">
    <property type="entry name" value="PAS-like_dom_sf"/>
</dbReference>
<keyword evidence="7" id="KW-1185">Reference proteome</keyword>
<dbReference type="RefSeq" id="WP_015901858.1">
    <property type="nucleotide sequence ID" value="NC_012115.1"/>
</dbReference>
<feature type="domain" description="PAC" evidence="4">
    <location>
        <begin position="210"/>
        <end position="264"/>
    </location>
</feature>
<dbReference type="SMART" id="SM00052">
    <property type="entry name" value="EAL"/>
    <property type="match status" value="1"/>
</dbReference>
<dbReference type="InterPro" id="IPR011006">
    <property type="entry name" value="CheY-like_superfamily"/>
</dbReference>
<evidence type="ECO:0000313" key="7">
    <source>
        <dbReference type="Proteomes" id="UP000000448"/>
    </source>
</evidence>